<reference evidence="1 2" key="1">
    <citation type="submission" date="2018-05" db="EMBL/GenBank/DDBJ databases">
        <title>Evolution of GPA BGCs.</title>
        <authorList>
            <person name="Waglechner N."/>
            <person name="Wright G.D."/>
        </authorList>
    </citation>
    <scope>NUCLEOTIDE SEQUENCE [LARGE SCALE GENOMIC DNA]</scope>
    <source>
        <strain evidence="1 2">A82846</strain>
    </source>
</reference>
<dbReference type="InterPro" id="IPR029058">
    <property type="entry name" value="AB_hydrolase_fold"/>
</dbReference>
<evidence type="ECO:0000313" key="2">
    <source>
        <dbReference type="Proteomes" id="UP000287547"/>
    </source>
</evidence>
<organism evidence="1 2">
    <name type="scientific">Kibdelosporangium aridum</name>
    <dbReference type="NCBI Taxonomy" id="2030"/>
    <lineage>
        <taxon>Bacteria</taxon>
        <taxon>Bacillati</taxon>
        <taxon>Actinomycetota</taxon>
        <taxon>Actinomycetes</taxon>
        <taxon>Pseudonocardiales</taxon>
        <taxon>Pseudonocardiaceae</taxon>
        <taxon>Kibdelosporangium</taxon>
    </lineage>
</organism>
<evidence type="ECO:0000313" key="1">
    <source>
        <dbReference type="EMBL" id="RSM80950.1"/>
    </source>
</evidence>
<gene>
    <name evidence="1" type="ORF">DMH04_29065</name>
</gene>
<comment type="caution">
    <text evidence="1">The sequence shown here is derived from an EMBL/GenBank/DDBJ whole genome shotgun (WGS) entry which is preliminary data.</text>
</comment>
<dbReference type="SUPFAM" id="SSF53474">
    <property type="entry name" value="alpha/beta-Hydrolases"/>
    <property type="match status" value="1"/>
</dbReference>
<dbReference type="EMBL" id="QHKI01000027">
    <property type="protein sequence ID" value="RSM80950.1"/>
    <property type="molecule type" value="Genomic_DNA"/>
</dbReference>
<dbReference type="Gene3D" id="3.40.50.1820">
    <property type="entry name" value="alpha/beta hydrolase"/>
    <property type="match status" value="1"/>
</dbReference>
<dbReference type="Proteomes" id="UP000287547">
    <property type="component" value="Unassembled WGS sequence"/>
</dbReference>
<proteinExistence type="predicted"/>
<accession>A0A428Z408</accession>
<name>A0A428Z408_KIBAR</name>
<dbReference type="OrthoDB" id="9800988at2"/>
<dbReference type="AlphaFoldDB" id="A0A428Z408"/>
<sequence length="77" mass="8553">MAASLKARQRVVALADVQCPVVVWQGSEDRMVAPRHGAFLAEHLPDVRPHLLPGEGHLSPRCRLLRRDSRRNQGIPG</sequence>
<protein>
    <submittedName>
        <fullName evidence="1">Uncharacterized protein</fullName>
    </submittedName>
</protein>